<dbReference type="OrthoDB" id="9793324at2"/>
<evidence type="ECO:0000256" key="1">
    <source>
        <dbReference type="SAM" id="SignalP"/>
    </source>
</evidence>
<feature type="signal peptide" evidence="1">
    <location>
        <begin position="1"/>
        <end position="20"/>
    </location>
</feature>
<dbReference type="EMBL" id="AVPE01000001">
    <property type="protein sequence ID" value="KGX93874.1"/>
    <property type="molecule type" value="Genomic_DNA"/>
</dbReference>
<dbReference type="STRING" id="1385510.GCA_000425205_00203"/>
<keyword evidence="1" id="KW-0732">Signal</keyword>
<dbReference type="InterPro" id="IPR014202">
    <property type="entry name" value="Spore_II_R"/>
</dbReference>
<dbReference type="Pfam" id="PF09551">
    <property type="entry name" value="Spore_II_R"/>
    <property type="match status" value="1"/>
</dbReference>
<proteinExistence type="predicted"/>
<reference evidence="2 3" key="1">
    <citation type="submission" date="2013-08" db="EMBL/GenBank/DDBJ databases">
        <authorList>
            <person name="Huang J."/>
            <person name="Wang G."/>
        </authorList>
    </citation>
    <scope>NUCLEOTIDE SEQUENCE [LARGE SCALE GENOMIC DNA]</scope>
    <source>
        <strain evidence="2 3">JSM 076056</strain>
    </source>
</reference>
<protein>
    <submittedName>
        <fullName evidence="2">Stage II sporulation protein R</fullName>
    </submittedName>
</protein>
<evidence type="ECO:0000313" key="2">
    <source>
        <dbReference type="EMBL" id="KGX93874.1"/>
    </source>
</evidence>
<name>A0A0A5GPG1_9BACI</name>
<feature type="chain" id="PRO_5038791936" evidence="1">
    <location>
        <begin position="21"/>
        <end position="218"/>
    </location>
</feature>
<dbReference type="AlphaFoldDB" id="A0A0A5GPG1"/>
<evidence type="ECO:0000313" key="3">
    <source>
        <dbReference type="Proteomes" id="UP000030528"/>
    </source>
</evidence>
<organism evidence="2 3">
    <name type="scientific">Pontibacillus halophilus JSM 076056 = DSM 19796</name>
    <dbReference type="NCBI Taxonomy" id="1385510"/>
    <lineage>
        <taxon>Bacteria</taxon>
        <taxon>Bacillati</taxon>
        <taxon>Bacillota</taxon>
        <taxon>Bacilli</taxon>
        <taxon>Bacillales</taxon>
        <taxon>Bacillaceae</taxon>
        <taxon>Pontibacillus</taxon>
    </lineage>
</organism>
<accession>A0A0A5GPG1</accession>
<gene>
    <name evidence="2" type="ORF">N781_01380</name>
</gene>
<dbReference type="eggNOG" id="ENOG5031K93">
    <property type="taxonomic scope" value="Bacteria"/>
</dbReference>
<comment type="caution">
    <text evidence="2">The sequence shown here is derived from an EMBL/GenBank/DDBJ whole genome shotgun (WGS) entry which is preliminary data.</text>
</comment>
<sequence length="218" mass="24820">MKKRMLAVMLLLFVMGTSLFFFTKTQTEALNYEVIPDEAIRLRILANSDVEEDQKLKRDVRDAVNREITEWVKEMDTIVDARVVIQENLDEIEAIVDNVLTEAGAHQPYTVEYDRSVTFPTKLYGSYIYPAGEYEAILITIGDGEGANWWCVLFPPMCFLDFGNGATVEKPASGIGLDDEAELEDVSEKEEAVVQHVLEEGEEEVEVKFFLTEWFGFL</sequence>
<dbReference type="NCBIfam" id="TIGR02837">
    <property type="entry name" value="spore_II_R"/>
    <property type="match status" value="1"/>
</dbReference>
<keyword evidence="3" id="KW-1185">Reference proteome</keyword>
<dbReference type="RefSeq" id="WP_026799024.1">
    <property type="nucleotide sequence ID" value="NZ_AULI01000001.1"/>
</dbReference>
<dbReference type="Proteomes" id="UP000030528">
    <property type="component" value="Unassembled WGS sequence"/>
</dbReference>